<accession>A0ABR4Q9P3</accession>
<sequence>MQEERASRQRGGEEEEEEVEADAEDGPLGVSMTFAQAEVSFNVYLNYAETSKRLNNNPQGDVSTTYESAPGRLVRGRWPPISFARGGTCVIQSDTGWQSQFLITGKSEAPPLYLRQAGRSLHHRPTTVRSSTIGRTRGDCLAVEQTPLSRVVPRCLRVAVSNDHTTTQRKAVANTAHLRDAKPWDKEIGADDAYGHVPSPLTSL</sequence>
<dbReference type="Proteomes" id="UP001651158">
    <property type="component" value="Unassembled WGS sequence"/>
</dbReference>
<feature type="compositionally biased region" description="Basic and acidic residues" evidence="1">
    <location>
        <begin position="1"/>
        <end position="12"/>
    </location>
</feature>
<dbReference type="EMBL" id="JAKROA010000006">
    <property type="protein sequence ID" value="KAL5106194.1"/>
    <property type="molecule type" value="Genomic_DNA"/>
</dbReference>
<feature type="compositionally biased region" description="Acidic residues" evidence="1">
    <location>
        <begin position="13"/>
        <end position="25"/>
    </location>
</feature>
<gene>
    <name evidence="2" type="ORF">TcWFU_004721</name>
</gene>
<organism evidence="2 3">
    <name type="scientific">Taenia crassiceps</name>
    <dbReference type="NCBI Taxonomy" id="6207"/>
    <lineage>
        <taxon>Eukaryota</taxon>
        <taxon>Metazoa</taxon>
        <taxon>Spiralia</taxon>
        <taxon>Lophotrochozoa</taxon>
        <taxon>Platyhelminthes</taxon>
        <taxon>Cestoda</taxon>
        <taxon>Eucestoda</taxon>
        <taxon>Cyclophyllidea</taxon>
        <taxon>Taeniidae</taxon>
        <taxon>Taenia</taxon>
    </lineage>
</organism>
<name>A0ABR4Q9P3_9CEST</name>
<evidence type="ECO:0000313" key="2">
    <source>
        <dbReference type="EMBL" id="KAL5106194.1"/>
    </source>
</evidence>
<protein>
    <submittedName>
        <fullName evidence="2">Uncharacterized protein</fullName>
    </submittedName>
</protein>
<feature type="region of interest" description="Disordered" evidence="1">
    <location>
        <begin position="1"/>
        <end position="28"/>
    </location>
</feature>
<evidence type="ECO:0000256" key="1">
    <source>
        <dbReference type="SAM" id="MobiDB-lite"/>
    </source>
</evidence>
<evidence type="ECO:0000313" key="3">
    <source>
        <dbReference type="Proteomes" id="UP001651158"/>
    </source>
</evidence>
<keyword evidence="3" id="KW-1185">Reference proteome</keyword>
<proteinExistence type="predicted"/>
<comment type="caution">
    <text evidence="2">The sequence shown here is derived from an EMBL/GenBank/DDBJ whole genome shotgun (WGS) entry which is preliminary data.</text>
</comment>
<reference evidence="2 3" key="1">
    <citation type="journal article" date="2022" name="Front. Cell. Infect. Microbiol.">
        <title>The Genomes of Two Strains of Taenia crassiceps the Animal Model for the Study of Human Cysticercosis.</title>
        <authorList>
            <person name="Bobes R.J."/>
            <person name="Estrada K."/>
            <person name="Rios-Valencia D.G."/>
            <person name="Calderon-Gallegos A."/>
            <person name="de la Torre P."/>
            <person name="Carrero J.C."/>
            <person name="Sanchez-Flores A."/>
            <person name="Laclette J.P."/>
        </authorList>
    </citation>
    <scope>NUCLEOTIDE SEQUENCE [LARGE SCALE GENOMIC DNA]</scope>
    <source>
        <strain evidence="2">WFUcys</strain>
    </source>
</reference>